<keyword evidence="5" id="KW-1185">Reference proteome</keyword>
<evidence type="ECO:0000313" key="4">
    <source>
        <dbReference type="EMBL" id="CAJ0949709.1"/>
    </source>
</evidence>
<dbReference type="InterPro" id="IPR052763">
    <property type="entry name" value="DnaJ_C4"/>
</dbReference>
<dbReference type="InterPro" id="IPR036869">
    <property type="entry name" value="J_dom_sf"/>
</dbReference>
<feature type="transmembrane region" description="Helical" evidence="2">
    <location>
        <begin position="169"/>
        <end position="192"/>
    </location>
</feature>
<keyword evidence="2" id="KW-1133">Transmembrane helix</keyword>
<comment type="caution">
    <text evidence="4">The sequence shown here is derived from an EMBL/GenBank/DDBJ whole genome shotgun (WGS) entry which is preliminary data.</text>
</comment>
<dbReference type="PANTHER" id="PTHR44825:SF1">
    <property type="entry name" value="DNAJ HOMOLOG SUBFAMILY C MEMBER 4"/>
    <property type="match status" value="1"/>
</dbReference>
<evidence type="ECO:0000259" key="3">
    <source>
        <dbReference type="PROSITE" id="PS50076"/>
    </source>
</evidence>
<proteinExistence type="predicted"/>
<keyword evidence="2" id="KW-0472">Membrane</keyword>
<dbReference type="CDD" id="cd06257">
    <property type="entry name" value="DnaJ"/>
    <property type="match status" value="1"/>
</dbReference>
<protein>
    <recommendedName>
        <fullName evidence="3">J domain-containing protein</fullName>
    </recommendedName>
</protein>
<dbReference type="PROSITE" id="PS50076">
    <property type="entry name" value="DNAJ_2"/>
    <property type="match status" value="1"/>
</dbReference>
<dbReference type="PRINTS" id="PR00625">
    <property type="entry name" value="JDOMAIN"/>
</dbReference>
<sequence>MMSWRGVCKEGRQLCLLQTHRCAGTYSRSNLKDHYQVLGVGRKATSEEIKNAFFTLSKKCHPDSDPANPLLHSQFVRLNEAYRVLSKHASRTQYDGVLDAIQRENWNLRGRSPYKPSGPTNNWKQSYQTDQGPYTRSTSQDHARYWSEFPPKEDWEESTEKRRKSNATIVLYCFLVGGLSVFLHYELFSYAAGSQLSISMMLAVIPRQSRGIEVAALSTLCQRKPLNRRKKRSVTTLYWQKAAQGTTRRAFRDIRNKELDEQQIKILKFYNERKENARSVKGAAIVAKFGMNLL</sequence>
<evidence type="ECO:0000256" key="2">
    <source>
        <dbReference type="SAM" id="Phobius"/>
    </source>
</evidence>
<dbReference type="Proteomes" id="UP001176940">
    <property type="component" value="Unassembled WGS sequence"/>
</dbReference>
<dbReference type="SUPFAM" id="SSF46565">
    <property type="entry name" value="Chaperone J-domain"/>
    <property type="match status" value="1"/>
</dbReference>
<dbReference type="InterPro" id="IPR001623">
    <property type="entry name" value="DnaJ_domain"/>
</dbReference>
<dbReference type="Pfam" id="PF00226">
    <property type="entry name" value="DnaJ"/>
    <property type="match status" value="1"/>
</dbReference>
<evidence type="ECO:0000256" key="1">
    <source>
        <dbReference type="SAM" id="MobiDB-lite"/>
    </source>
</evidence>
<dbReference type="Gene3D" id="1.10.287.110">
    <property type="entry name" value="DnaJ domain"/>
    <property type="match status" value="1"/>
</dbReference>
<dbReference type="EMBL" id="CAUEEQ010030562">
    <property type="protein sequence ID" value="CAJ0949709.1"/>
    <property type="molecule type" value="Genomic_DNA"/>
</dbReference>
<accession>A0ABN9LSN0</accession>
<feature type="region of interest" description="Disordered" evidence="1">
    <location>
        <begin position="109"/>
        <end position="138"/>
    </location>
</feature>
<dbReference type="SMART" id="SM00271">
    <property type="entry name" value="DnaJ"/>
    <property type="match status" value="1"/>
</dbReference>
<gene>
    <name evidence="4" type="ORF">RIMI_LOCUS12716017</name>
</gene>
<organism evidence="4 5">
    <name type="scientific">Ranitomeya imitator</name>
    <name type="common">mimic poison frog</name>
    <dbReference type="NCBI Taxonomy" id="111125"/>
    <lineage>
        <taxon>Eukaryota</taxon>
        <taxon>Metazoa</taxon>
        <taxon>Chordata</taxon>
        <taxon>Craniata</taxon>
        <taxon>Vertebrata</taxon>
        <taxon>Euteleostomi</taxon>
        <taxon>Amphibia</taxon>
        <taxon>Batrachia</taxon>
        <taxon>Anura</taxon>
        <taxon>Neobatrachia</taxon>
        <taxon>Hyloidea</taxon>
        <taxon>Dendrobatidae</taxon>
        <taxon>Dendrobatinae</taxon>
        <taxon>Ranitomeya</taxon>
    </lineage>
</organism>
<feature type="compositionally biased region" description="Polar residues" evidence="1">
    <location>
        <begin position="118"/>
        <end position="138"/>
    </location>
</feature>
<dbReference type="PANTHER" id="PTHR44825">
    <property type="match status" value="1"/>
</dbReference>
<name>A0ABN9LSN0_9NEOB</name>
<evidence type="ECO:0000313" key="5">
    <source>
        <dbReference type="Proteomes" id="UP001176940"/>
    </source>
</evidence>
<keyword evidence="2" id="KW-0812">Transmembrane</keyword>
<reference evidence="4" key="1">
    <citation type="submission" date="2023-07" db="EMBL/GenBank/DDBJ databases">
        <authorList>
            <person name="Stuckert A."/>
        </authorList>
    </citation>
    <scope>NUCLEOTIDE SEQUENCE</scope>
</reference>
<feature type="domain" description="J" evidence="3">
    <location>
        <begin position="33"/>
        <end position="98"/>
    </location>
</feature>